<dbReference type="PANTHER" id="PTHR43196">
    <property type="entry name" value="SULFATE ADENYLYLTRANSFERASE SUBUNIT 2"/>
    <property type="match status" value="1"/>
</dbReference>
<dbReference type="PANTHER" id="PTHR43196:SF2">
    <property type="entry name" value="PHOSPHOADENOSINE PHOSPHOSULFATE REDUCTASE"/>
    <property type="match status" value="1"/>
</dbReference>
<dbReference type="AlphaFoldDB" id="A0A0F9ID47"/>
<dbReference type="InterPro" id="IPR002500">
    <property type="entry name" value="PAPS_reduct_dom"/>
</dbReference>
<protein>
    <recommendedName>
        <fullName evidence="1">Phosphoadenosine phosphosulphate reductase domain-containing protein</fullName>
    </recommendedName>
</protein>
<accession>A0A0F9ID47</accession>
<dbReference type="InterPro" id="IPR050128">
    <property type="entry name" value="Sulfate_adenylyltrnsfr_sub2"/>
</dbReference>
<reference evidence="2" key="1">
    <citation type="journal article" date="2015" name="Nature">
        <title>Complex archaea that bridge the gap between prokaryotes and eukaryotes.</title>
        <authorList>
            <person name="Spang A."/>
            <person name="Saw J.H."/>
            <person name="Jorgensen S.L."/>
            <person name="Zaremba-Niedzwiedzka K."/>
            <person name="Martijn J."/>
            <person name="Lind A.E."/>
            <person name="van Eijk R."/>
            <person name="Schleper C."/>
            <person name="Guy L."/>
            <person name="Ettema T.J."/>
        </authorList>
    </citation>
    <scope>NUCLEOTIDE SEQUENCE</scope>
</reference>
<dbReference type="GO" id="GO:0003824">
    <property type="term" value="F:catalytic activity"/>
    <property type="evidence" value="ECO:0007669"/>
    <property type="project" value="InterPro"/>
</dbReference>
<feature type="domain" description="Phosphoadenosine phosphosulphate reductase" evidence="1">
    <location>
        <begin position="63"/>
        <end position="240"/>
    </location>
</feature>
<comment type="caution">
    <text evidence="2">The sequence shown here is derived from an EMBL/GenBank/DDBJ whole genome shotgun (WGS) entry which is preliminary data.</text>
</comment>
<dbReference type="Pfam" id="PF01507">
    <property type="entry name" value="PAPS_reduct"/>
    <property type="match status" value="1"/>
</dbReference>
<name>A0A0F9ID47_9ZZZZ</name>
<dbReference type="InterPro" id="IPR014729">
    <property type="entry name" value="Rossmann-like_a/b/a_fold"/>
</dbReference>
<dbReference type="Gene3D" id="3.40.50.620">
    <property type="entry name" value="HUPs"/>
    <property type="match status" value="1"/>
</dbReference>
<dbReference type="SUPFAM" id="SSF52402">
    <property type="entry name" value="Adenine nucleotide alpha hydrolases-like"/>
    <property type="match status" value="1"/>
</dbReference>
<evidence type="ECO:0000259" key="1">
    <source>
        <dbReference type="Pfam" id="PF01507"/>
    </source>
</evidence>
<dbReference type="EMBL" id="LAZR01012726">
    <property type="protein sequence ID" value="KKM25407.1"/>
    <property type="molecule type" value="Genomic_DNA"/>
</dbReference>
<organism evidence="2">
    <name type="scientific">marine sediment metagenome</name>
    <dbReference type="NCBI Taxonomy" id="412755"/>
    <lineage>
        <taxon>unclassified sequences</taxon>
        <taxon>metagenomes</taxon>
        <taxon>ecological metagenomes</taxon>
    </lineage>
</organism>
<evidence type="ECO:0000313" key="2">
    <source>
        <dbReference type="EMBL" id="KKM25407.1"/>
    </source>
</evidence>
<sequence>MMVVAVGERNYGQLGFDGETAEELTESQVGYITEKLSAPFAHKFAHTRALIAKTLLDYPGTATVSCSFGKDSLVVAHIVTSFIPDVPVVFCNTGVEHPQTLRFSKEITEAWGLNLTVTRPSVNYWQCVAKNGFAPGSKNTSAGKQCCYRLKERPMELAIREHNWKAVIEGTTAAESRQRTLRAVSHGDCFHHIDWDIQKVKPILWWTVADVWRYIELMGLPVNPLYLEGSRRVGCMTCTAYKRWEIEMSLLTPKLYRIITSRISHERQMALFGWTNS</sequence>
<gene>
    <name evidence="2" type="ORF">LCGC14_1595200</name>
</gene>
<proteinExistence type="predicted"/>